<comment type="subcellular location">
    <subcellularLocation>
        <location evidence="1">Membrane</location>
        <topology evidence="1">Peripheral membrane protein</topology>
    </subcellularLocation>
</comment>
<dbReference type="AlphaFoldDB" id="A0A449AFB5"/>
<comment type="similarity">
    <text evidence="2">Belongs to the ATPase gamma chain family.</text>
</comment>
<dbReference type="GO" id="GO:0045259">
    <property type="term" value="C:proton-transporting ATP synthase complex"/>
    <property type="evidence" value="ECO:0007669"/>
    <property type="project" value="UniProtKB-KW"/>
</dbReference>
<accession>A0A449AFB5</accession>
<evidence type="ECO:0000313" key="11">
    <source>
        <dbReference type="Proteomes" id="UP000289952"/>
    </source>
</evidence>
<evidence type="ECO:0000256" key="3">
    <source>
        <dbReference type="ARBA" id="ARBA00022448"/>
    </source>
</evidence>
<evidence type="ECO:0008006" key="12">
    <source>
        <dbReference type="Google" id="ProtNLM"/>
    </source>
</evidence>
<reference evidence="10 11" key="1">
    <citation type="submission" date="2019-01" db="EMBL/GenBank/DDBJ databases">
        <authorList>
            <consortium name="Pathogen Informatics"/>
        </authorList>
    </citation>
    <scope>NUCLEOTIDE SEQUENCE [LARGE SCALE GENOMIC DNA]</scope>
    <source>
        <strain evidence="10 11">NCTC10118</strain>
    </source>
</reference>
<dbReference type="SUPFAM" id="SSF52943">
    <property type="entry name" value="ATP synthase (F1-ATPase), gamma subunit"/>
    <property type="match status" value="1"/>
</dbReference>
<proteinExistence type="inferred from homology"/>
<keyword evidence="5" id="KW-0406">Ion transport</keyword>
<name>A0A449AFB5_9BACT</name>
<dbReference type="Proteomes" id="UP000289952">
    <property type="component" value="Chromosome"/>
</dbReference>
<dbReference type="RefSeq" id="WP_129621870.1">
    <property type="nucleotide sequence ID" value="NZ_LR214972.1"/>
</dbReference>
<dbReference type="InterPro" id="IPR035968">
    <property type="entry name" value="ATP_synth_F1_ATPase_gsu"/>
</dbReference>
<evidence type="ECO:0000256" key="6">
    <source>
        <dbReference type="ARBA" id="ARBA00023136"/>
    </source>
</evidence>
<protein>
    <recommendedName>
        <fullName evidence="12">ATP synthase gamma chain</fullName>
    </recommendedName>
</protein>
<gene>
    <name evidence="10" type="ORF">NCTC10118_00738</name>
</gene>
<keyword evidence="8" id="KW-0066">ATP synthesis</keyword>
<evidence type="ECO:0000256" key="9">
    <source>
        <dbReference type="SAM" id="Coils"/>
    </source>
</evidence>
<organism evidence="10 11">
    <name type="scientific">Mycoplasmopsis bovirhinis</name>
    <dbReference type="NCBI Taxonomy" id="29553"/>
    <lineage>
        <taxon>Bacteria</taxon>
        <taxon>Bacillati</taxon>
        <taxon>Mycoplasmatota</taxon>
        <taxon>Mycoplasmoidales</taxon>
        <taxon>Metamycoplasmataceae</taxon>
        <taxon>Mycoplasmopsis</taxon>
    </lineage>
</organism>
<dbReference type="OrthoDB" id="400602at2"/>
<keyword evidence="7" id="KW-0139">CF(1)</keyword>
<evidence type="ECO:0000256" key="2">
    <source>
        <dbReference type="ARBA" id="ARBA00007681"/>
    </source>
</evidence>
<dbReference type="Gene3D" id="3.40.1380.10">
    <property type="match status" value="1"/>
</dbReference>
<evidence type="ECO:0000256" key="7">
    <source>
        <dbReference type="ARBA" id="ARBA00023196"/>
    </source>
</evidence>
<keyword evidence="9" id="KW-0175">Coiled coil</keyword>
<dbReference type="GO" id="GO:0046933">
    <property type="term" value="F:proton-transporting ATP synthase activity, rotational mechanism"/>
    <property type="evidence" value="ECO:0007669"/>
    <property type="project" value="InterPro"/>
</dbReference>
<feature type="coiled-coil region" evidence="9">
    <location>
        <begin position="248"/>
        <end position="275"/>
    </location>
</feature>
<dbReference type="NCBIfam" id="NF045933">
    <property type="entry name" value="MSC_0622_gamma"/>
    <property type="match status" value="1"/>
</dbReference>
<evidence type="ECO:0000256" key="8">
    <source>
        <dbReference type="ARBA" id="ARBA00023310"/>
    </source>
</evidence>
<keyword evidence="4" id="KW-0375">Hydrogen ion transport</keyword>
<dbReference type="EMBL" id="LR214972">
    <property type="protein sequence ID" value="VEU63684.1"/>
    <property type="molecule type" value="Genomic_DNA"/>
</dbReference>
<evidence type="ECO:0000256" key="4">
    <source>
        <dbReference type="ARBA" id="ARBA00022781"/>
    </source>
</evidence>
<keyword evidence="3" id="KW-0813">Transport</keyword>
<keyword evidence="11" id="KW-1185">Reference proteome</keyword>
<evidence type="ECO:0000256" key="1">
    <source>
        <dbReference type="ARBA" id="ARBA00004170"/>
    </source>
</evidence>
<sequence>MHIKELVQKKQNLENIKIKVNNDKNILLINILNLTKKLSFYLDSALLNSNLLKFLKSKYTISNNFITNPTTTSKNFLFRKPRELYVYITEEQKYGTDSYTRYEKEILARVKKSEIDLITIGERAKNFASQNKFNVLLHFDNTLLKGLTTLLTKTIKILFIENNYSKVHFVLNSNKNFKDPFTVLPLEAFDVDKLVHSESQNLKNDFLLITEIYPNIENFIESQISIFLENAINSLITESSFYAAKNNLVTIDKKIKQLDDELLSLTKRVNRIKQEKQIEEITFLTKKKLTIFEEGNE</sequence>
<keyword evidence="6" id="KW-0472">Membrane</keyword>
<evidence type="ECO:0000256" key="5">
    <source>
        <dbReference type="ARBA" id="ARBA00023065"/>
    </source>
</evidence>
<evidence type="ECO:0000313" key="10">
    <source>
        <dbReference type="EMBL" id="VEU63684.1"/>
    </source>
</evidence>